<proteinExistence type="predicted"/>
<organism evidence="3 4">
    <name type="scientific">Rufibacter immobilis</name>
    <dbReference type="NCBI Taxonomy" id="1348778"/>
    <lineage>
        <taxon>Bacteria</taxon>
        <taxon>Pseudomonadati</taxon>
        <taxon>Bacteroidota</taxon>
        <taxon>Cytophagia</taxon>
        <taxon>Cytophagales</taxon>
        <taxon>Hymenobacteraceae</taxon>
        <taxon>Rufibacter</taxon>
    </lineage>
</organism>
<protein>
    <recommendedName>
        <fullName evidence="2">GH29D-like beta-sandwich domain-containing protein</fullName>
    </recommendedName>
</protein>
<gene>
    <name evidence="3" type="ORF">EFA69_07120</name>
</gene>
<comment type="caution">
    <text evidence="3">The sequence shown here is derived from an EMBL/GenBank/DDBJ whole genome shotgun (WGS) entry which is preliminary data.</text>
</comment>
<dbReference type="Pfam" id="PF08757">
    <property type="entry name" value="CotH"/>
    <property type="match status" value="1"/>
</dbReference>
<feature type="transmembrane region" description="Helical" evidence="1">
    <location>
        <begin position="12"/>
        <end position="37"/>
    </location>
</feature>
<evidence type="ECO:0000313" key="3">
    <source>
        <dbReference type="EMBL" id="RNI30868.1"/>
    </source>
</evidence>
<keyword evidence="4" id="KW-1185">Reference proteome</keyword>
<name>A0A3M9N1F8_9BACT</name>
<dbReference type="Proteomes" id="UP000271010">
    <property type="component" value="Unassembled WGS sequence"/>
</dbReference>
<dbReference type="EMBL" id="RJJE01000007">
    <property type="protein sequence ID" value="RNI30868.1"/>
    <property type="molecule type" value="Genomic_DNA"/>
</dbReference>
<dbReference type="AlphaFoldDB" id="A0A3M9N1F8"/>
<dbReference type="OrthoDB" id="9806464at2"/>
<reference evidence="3 4" key="1">
    <citation type="submission" date="2018-11" db="EMBL/GenBank/DDBJ databases">
        <title>Rufibacter latericius sp. nov., isolated from water in Baiyang Lake.</title>
        <authorList>
            <person name="Yang Y."/>
        </authorList>
    </citation>
    <scope>NUCLEOTIDE SEQUENCE [LARGE SCALE GENOMIC DNA]</scope>
    <source>
        <strain evidence="3 4">MCC P1</strain>
    </source>
</reference>
<keyword evidence="1" id="KW-0812">Transmembrane</keyword>
<keyword evidence="1" id="KW-1133">Transmembrane helix</keyword>
<sequence length="592" mass="68503">MRPIAERRRNGATLFVLVPALLILVTTVVLALVGMGYKPEKVTIVRTSTKVPVPVFSQSSGFYGNGLRLSLSTTHRGAKIYYTTDGSRPTFDSEIYTGPVLIQEKIDEPNKLSEIKTAPVFNYPLYNVYKGTIVRAITALNDSVISEEARASFFVHPKGRERYSLPVISLVTDADSLFGYKAGIYVGGATADDKDFYIRNSIKIDDTRRGFPANYKRRGQQWYRPVTLDFFEEGSNKGFHVKAKVGIHGNASREQQHKSLKVILENNGQIKELIYPVFSPTKPDTLSSFVLRSSSQDRHSTMFRDALLQSFVKGYTQLDIQEYRPTIMFINGEYWGINNIRHRYDEYYFQHKYRIPQDSLAIVGVKSNLGGTELTVDQRVGRVILGVEGDQKPYHALLAYIRSHDLSNLAFYQYVTKQIDIDNFIDYLLAELYYANQDWPNSNLQMWRYKVPMGASEKVYYKDGRWRWMLMDIDNGFLKGKHSYNMVSRVLKSEQLGPLFSALLKNPAFRNKFFERAEYHLSHTFEVNRVIAEINAKQQRIMPEIKEHLERWRTPASVKVWEKEVESLREFARKRPEYLKKELEKLRQQFIS</sequence>
<dbReference type="Pfam" id="PF13290">
    <property type="entry name" value="CHB_HEX_C_1"/>
    <property type="match status" value="1"/>
</dbReference>
<dbReference type="InterPro" id="IPR059177">
    <property type="entry name" value="GH29D-like_dom"/>
</dbReference>
<feature type="domain" description="GH29D-like beta-sandwich" evidence="2">
    <location>
        <begin position="59"/>
        <end position="104"/>
    </location>
</feature>
<dbReference type="InterPro" id="IPR014867">
    <property type="entry name" value="Spore_coat_CotH_CotH2/3/7"/>
</dbReference>
<keyword evidence="1" id="KW-0472">Membrane</keyword>
<evidence type="ECO:0000256" key="1">
    <source>
        <dbReference type="SAM" id="Phobius"/>
    </source>
</evidence>
<accession>A0A3M9N1F8</accession>
<evidence type="ECO:0000313" key="4">
    <source>
        <dbReference type="Proteomes" id="UP000271010"/>
    </source>
</evidence>
<evidence type="ECO:0000259" key="2">
    <source>
        <dbReference type="Pfam" id="PF13290"/>
    </source>
</evidence>